<keyword evidence="5 11" id="KW-0375">Hydrogen ion transport</keyword>
<dbReference type="InterPro" id="IPR027417">
    <property type="entry name" value="P-loop_NTPase"/>
</dbReference>
<dbReference type="GO" id="GO:0046961">
    <property type="term" value="F:proton-transporting ATPase activity, rotational mechanism"/>
    <property type="evidence" value="ECO:0007669"/>
    <property type="project" value="InterPro"/>
</dbReference>
<dbReference type="SUPFAM" id="SSF52540">
    <property type="entry name" value="P-loop containing nucleoside triphosphate hydrolases"/>
    <property type="match status" value="1"/>
</dbReference>
<dbReference type="PANTHER" id="PTHR43607">
    <property type="entry name" value="V-TYPE PROTON ATPASE CATALYTIC SUBUNIT A"/>
    <property type="match status" value="1"/>
</dbReference>
<keyword evidence="7 11" id="KW-1278">Translocase</keyword>
<dbReference type="PROSITE" id="PS00152">
    <property type="entry name" value="ATPASE_ALPHA_BETA"/>
    <property type="match status" value="1"/>
</dbReference>
<dbReference type="InterPro" id="IPR023366">
    <property type="entry name" value="ATP_synth_asu-like_sf"/>
</dbReference>
<dbReference type="InterPro" id="IPR004100">
    <property type="entry name" value="ATPase_F1/V1/A1_a/bsu_N"/>
</dbReference>
<gene>
    <name evidence="11" type="primary">atpA</name>
    <name evidence="16" type="ORF">ENV14_06510</name>
</gene>
<dbReference type="HAMAP" id="MF_00309">
    <property type="entry name" value="ATP_synth_A_arch"/>
    <property type="match status" value="1"/>
</dbReference>
<dbReference type="Pfam" id="PF00006">
    <property type="entry name" value="ATP-synt_ab"/>
    <property type="match status" value="1"/>
</dbReference>
<comment type="function">
    <text evidence="11">Component of the A-type ATP synthase that produces ATP from ADP in the presence of a proton gradient across the membrane. The A chain is the catalytic subunit.</text>
</comment>
<evidence type="ECO:0000313" key="16">
    <source>
        <dbReference type="EMBL" id="HGI88020.1"/>
    </source>
</evidence>
<organism evidence="16">
    <name type="scientific">Ignisphaera aggregans</name>
    <dbReference type="NCBI Taxonomy" id="334771"/>
    <lineage>
        <taxon>Archaea</taxon>
        <taxon>Thermoproteota</taxon>
        <taxon>Thermoprotei</taxon>
        <taxon>Desulfurococcales</taxon>
        <taxon>Desulfurococcaceae</taxon>
        <taxon>Ignisphaera</taxon>
    </lineage>
</organism>
<keyword evidence="2 11" id="KW-0813">Transport</keyword>
<dbReference type="GO" id="GO:0005524">
    <property type="term" value="F:ATP binding"/>
    <property type="evidence" value="ECO:0007669"/>
    <property type="project" value="UniProtKB-UniRule"/>
</dbReference>
<protein>
    <recommendedName>
        <fullName evidence="11">A-type ATP synthase subunit A</fullName>
        <ecNumber evidence="11">7.1.2.2</ecNumber>
    </recommendedName>
</protein>
<evidence type="ECO:0000256" key="5">
    <source>
        <dbReference type="ARBA" id="ARBA00022781"/>
    </source>
</evidence>
<dbReference type="InterPro" id="IPR024034">
    <property type="entry name" value="ATPase_F1/V1_b/a_C"/>
</dbReference>
<reference evidence="16" key="1">
    <citation type="journal article" date="2020" name="mSystems">
        <title>Genome- and Community-Level Interaction Insights into Carbon Utilization and Element Cycling Functions of Hydrothermarchaeota in Hydrothermal Sediment.</title>
        <authorList>
            <person name="Zhou Z."/>
            <person name="Liu Y."/>
            <person name="Xu W."/>
            <person name="Pan J."/>
            <person name="Luo Z.H."/>
            <person name="Li M."/>
        </authorList>
    </citation>
    <scope>NUCLEOTIDE SEQUENCE [LARGE SCALE GENOMIC DNA]</scope>
    <source>
        <strain evidence="16">SpSt-732</strain>
    </source>
</reference>
<dbReference type="GO" id="GO:0005886">
    <property type="term" value="C:plasma membrane"/>
    <property type="evidence" value="ECO:0007669"/>
    <property type="project" value="UniProtKB-SubCell"/>
</dbReference>
<accession>A0A7C4BCR6</accession>
<comment type="caution">
    <text evidence="16">The sequence shown here is derived from an EMBL/GenBank/DDBJ whole genome shotgun (WGS) entry which is preliminary data.</text>
</comment>
<dbReference type="EC" id="7.1.2.2" evidence="11"/>
<dbReference type="Gene3D" id="2.40.30.20">
    <property type="match status" value="1"/>
</dbReference>
<dbReference type="FunFam" id="2.40.50.100:FF:000008">
    <property type="entry name" value="V-type proton ATPase catalytic subunit A"/>
    <property type="match status" value="1"/>
</dbReference>
<evidence type="ECO:0000259" key="14">
    <source>
        <dbReference type="Pfam" id="PF16886"/>
    </source>
</evidence>
<comment type="catalytic activity">
    <reaction evidence="11">
        <text>ATP + H2O + 4 H(+)(in) = ADP + phosphate + 5 H(+)(out)</text>
        <dbReference type="Rhea" id="RHEA:57720"/>
        <dbReference type="ChEBI" id="CHEBI:15377"/>
        <dbReference type="ChEBI" id="CHEBI:15378"/>
        <dbReference type="ChEBI" id="CHEBI:30616"/>
        <dbReference type="ChEBI" id="CHEBI:43474"/>
        <dbReference type="ChEBI" id="CHEBI:456216"/>
        <dbReference type="EC" id="7.1.2.2"/>
    </reaction>
</comment>
<dbReference type="CDD" id="cd01134">
    <property type="entry name" value="V_A-ATPase_A"/>
    <property type="match status" value="1"/>
</dbReference>
<keyword evidence="8 11" id="KW-0406">Ion transport</keyword>
<evidence type="ECO:0000259" key="15">
    <source>
        <dbReference type="Pfam" id="PF22919"/>
    </source>
</evidence>
<comment type="subunit">
    <text evidence="11">Has multiple subunits with at least A(3), B(3), C, D, E, F, H, I and proteolipid K(x).</text>
</comment>
<evidence type="ECO:0000256" key="6">
    <source>
        <dbReference type="ARBA" id="ARBA00022840"/>
    </source>
</evidence>
<sequence>MSERVGRIYRIAGPLVVAEGISNPVMYEVVYVGNEGLIGEVIAVRGGMAYIQVYEETSGLTVGERVEATGRPLSAELGPGLIGSIYDGLQRPEKELAKLFSDIFIRRGAKLPALDRSRKWLFRRERGLGVGDKVHPGDIIGYVNETPLVVHKIMIPPGVSGELKWIADDGDYAVEDTVAVVSSSQEHNIKLYQVWPIRVPRPYREKLNPVEPLITGIRVIDYVFPIAKGGKAAVPGGFGTGKTVMLQELTKWSHADIAIFVGCGERGNEMSDALTSFLKLMDVRRGRPMMERSVFIANTSNMPVAARETSVFLGVTLAEYFRDMGYDVIMVADSTSRWAEAMREISGRMEEMPGEEGFPAYLASRLSEFYERAGRVKALGRPERFGSVTIFGAVSPPGGDFSEPVVRNTVRYVQSFYALDYSLATRRHFPAINWLTSYSLYVDFVKEYWDKVSGGKWSSYRAMALKILQREAELSDIVRLVGPEALPEEDKLVLEIARAIREGFLQQSALDPVDAYSPPEKGTLIMDCIMEFYRKALEAVSKGVAVSRLRELKSRYMLYQLKFYAFEELKSKVVPQFLDTLEQEFKQLVK</sequence>
<evidence type="ECO:0000256" key="4">
    <source>
        <dbReference type="ARBA" id="ARBA00022741"/>
    </source>
</evidence>
<evidence type="ECO:0000259" key="13">
    <source>
        <dbReference type="Pfam" id="PF02874"/>
    </source>
</evidence>
<keyword evidence="4 11" id="KW-0547">Nucleotide-binding</keyword>
<name>A0A7C4BCR6_9CREN</name>
<evidence type="ECO:0000256" key="8">
    <source>
        <dbReference type="ARBA" id="ARBA00023065"/>
    </source>
</evidence>
<evidence type="ECO:0000256" key="9">
    <source>
        <dbReference type="ARBA" id="ARBA00023136"/>
    </source>
</evidence>
<dbReference type="InterPro" id="IPR031686">
    <property type="entry name" value="ATP-synth_a_Xtn"/>
</dbReference>
<dbReference type="PROSITE" id="PS00978">
    <property type="entry name" value="FAD_G3PDH_2"/>
    <property type="match status" value="1"/>
</dbReference>
<dbReference type="InterPro" id="IPR055190">
    <property type="entry name" value="ATP-synt_VA_C"/>
</dbReference>
<evidence type="ECO:0000256" key="2">
    <source>
        <dbReference type="ARBA" id="ARBA00022448"/>
    </source>
</evidence>
<dbReference type="AlphaFoldDB" id="A0A7C4BCR6"/>
<keyword evidence="9 11" id="KW-0472">Membrane</keyword>
<feature type="domain" description="ATPase F1/V1/A1 complex alpha/beta subunit nucleotide-binding" evidence="12">
    <location>
        <begin position="216"/>
        <end position="439"/>
    </location>
</feature>
<dbReference type="Gene3D" id="1.10.1140.10">
    <property type="entry name" value="Bovine Mitochondrial F1-atpase, Atp Synthase Beta Chain, Chain D, domain 3"/>
    <property type="match status" value="1"/>
</dbReference>
<dbReference type="PANTHER" id="PTHR43607:SF1">
    <property type="entry name" value="H(+)-TRANSPORTING TWO-SECTOR ATPASE"/>
    <property type="match status" value="1"/>
</dbReference>
<dbReference type="CDD" id="cd18119">
    <property type="entry name" value="ATP-synt_V_A-type_alpha_N"/>
    <property type="match status" value="1"/>
</dbReference>
<dbReference type="SUPFAM" id="SSF47917">
    <property type="entry name" value="C-terminal domain of alpha and beta subunits of F1 ATP synthase"/>
    <property type="match status" value="1"/>
</dbReference>
<dbReference type="SUPFAM" id="SSF50615">
    <property type="entry name" value="N-terminal domain of alpha and beta subunits of F1 ATP synthase"/>
    <property type="match status" value="1"/>
</dbReference>
<evidence type="ECO:0000259" key="12">
    <source>
        <dbReference type="Pfam" id="PF00006"/>
    </source>
</evidence>
<feature type="binding site" evidence="11">
    <location>
        <begin position="236"/>
        <end position="243"/>
    </location>
    <ligand>
        <name>ATP</name>
        <dbReference type="ChEBI" id="CHEBI:30616"/>
    </ligand>
</feature>
<evidence type="ECO:0000256" key="3">
    <source>
        <dbReference type="ARBA" id="ARBA00022475"/>
    </source>
</evidence>
<comment type="similarity">
    <text evidence="1 11">Belongs to the ATPase alpha/beta chains family.</text>
</comment>
<dbReference type="NCBIfam" id="NF003220">
    <property type="entry name" value="PRK04192.1"/>
    <property type="match status" value="1"/>
</dbReference>
<feature type="domain" description="ATP synthase A/B type C-terminal" evidence="15">
    <location>
        <begin position="448"/>
        <end position="545"/>
    </location>
</feature>
<feature type="domain" description="ATPase F1/V1/A1 complex alpha/beta subunit N-terminal" evidence="13">
    <location>
        <begin position="8"/>
        <end position="70"/>
    </location>
</feature>
<dbReference type="Pfam" id="PF22919">
    <property type="entry name" value="ATP-synt_VA_C"/>
    <property type="match status" value="1"/>
</dbReference>
<dbReference type="EMBL" id="DTFF01000052">
    <property type="protein sequence ID" value="HGI88020.1"/>
    <property type="molecule type" value="Genomic_DNA"/>
</dbReference>
<dbReference type="InterPro" id="IPR036121">
    <property type="entry name" value="ATPase_F1/V1/A1_a/bsu_N_sf"/>
</dbReference>
<dbReference type="CDD" id="cd18111">
    <property type="entry name" value="ATP-synt_V_A-type_alpha_C"/>
    <property type="match status" value="1"/>
</dbReference>
<evidence type="ECO:0000256" key="11">
    <source>
        <dbReference type="HAMAP-Rule" id="MF_00309"/>
    </source>
</evidence>
<evidence type="ECO:0000256" key="7">
    <source>
        <dbReference type="ARBA" id="ARBA00022967"/>
    </source>
</evidence>
<keyword evidence="10 11" id="KW-0066">ATP synthesis</keyword>
<dbReference type="InterPro" id="IPR020003">
    <property type="entry name" value="ATPase_a/bsu_AS"/>
</dbReference>
<dbReference type="GO" id="GO:0046933">
    <property type="term" value="F:proton-transporting ATP synthase activity, rotational mechanism"/>
    <property type="evidence" value="ECO:0007669"/>
    <property type="project" value="UniProtKB-UniRule"/>
</dbReference>
<dbReference type="Pfam" id="PF02874">
    <property type="entry name" value="ATP-synt_ab_N"/>
    <property type="match status" value="1"/>
</dbReference>
<evidence type="ECO:0000256" key="10">
    <source>
        <dbReference type="ARBA" id="ARBA00023310"/>
    </source>
</evidence>
<dbReference type="Gene3D" id="3.40.50.300">
    <property type="entry name" value="P-loop containing nucleotide triphosphate hydrolases"/>
    <property type="match status" value="1"/>
</dbReference>
<keyword evidence="6 11" id="KW-0067">ATP-binding</keyword>
<dbReference type="InterPro" id="IPR000194">
    <property type="entry name" value="ATPase_F1/V1/A1_a/bsu_nucl-bd"/>
</dbReference>
<dbReference type="InterPro" id="IPR022878">
    <property type="entry name" value="V-ATPase_asu"/>
</dbReference>
<dbReference type="Gene3D" id="2.40.50.100">
    <property type="match status" value="1"/>
</dbReference>
<dbReference type="Pfam" id="PF16886">
    <property type="entry name" value="ATP-synt_ab_Xtn"/>
    <property type="match status" value="1"/>
</dbReference>
<evidence type="ECO:0000256" key="1">
    <source>
        <dbReference type="ARBA" id="ARBA00008936"/>
    </source>
</evidence>
<dbReference type="GO" id="GO:0042777">
    <property type="term" value="P:proton motive force-driven plasma membrane ATP synthesis"/>
    <property type="evidence" value="ECO:0007669"/>
    <property type="project" value="UniProtKB-UniRule"/>
</dbReference>
<comment type="subcellular location">
    <subcellularLocation>
        <location evidence="11">Cell membrane</location>
        <topology evidence="11">Peripheral membrane protein</topology>
    </subcellularLocation>
</comment>
<keyword evidence="3 11" id="KW-1003">Cell membrane</keyword>
<feature type="domain" description="ATPsynthase alpha/beta subunit barrel-sandwich" evidence="14">
    <location>
        <begin position="112"/>
        <end position="198"/>
    </location>
</feature>
<proteinExistence type="inferred from homology"/>